<organism evidence="5">
    <name type="scientific">uncultured Pyrinomonadaceae bacterium</name>
    <dbReference type="NCBI Taxonomy" id="2283094"/>
    <lineage>
        <taxon>Bacteria</taxon>
        <taxon>Pseudomonadati</taxon>
        <taxon>Acidobacteriota</taxon>
        <taxon>Blastocatellia</taxon>
        <taxon>Blastocatellales</taxon>
        <taxon>Pyrinomonadaceae</taxon>
        <taxon>environmental samples</taxon>
    </lineage>
</organism>
<dbReference type="Pfam" id="PF00990">
    <property type="entry name" value="GGDEF"/>
    <property type="match status" value="1"/>
</dbReference>
<evidence type="ECO:0000259" key="3">
    <source>
        <dbReference type="PROSITE" id="PS50883"/>
    </source>
</evidence>
<dbReference type="PROSITE" id="PS50883">
    <property type="entry name" value="EAL"/>
    <property type="match status" value="1"/>
</dbReference>
<dbReference type="Gene3D" id="3.30.70.270">
    <property type="match status" value="1"/>
</dbReference>
<dbReference type="SUPFAM" id="SSF55073">
    <property type="entry name" value="Nucleotide cyclase"/>
    <property type="match status" value="1"/>
</dbReference>
<dbReference type="InterPro" id="IPR001633">
    <property type="entry name" value="EAL_dom"/>
</dbReference>
<dbReference type="InterPro" id="IPR029787">
    <property type="entry name" value="Nucleotide_cyclase"/>
</dbReference>
<protein>
    <submittedName>
        <fullName evidence="5">Diguanylate cyclase/phosphodiesterase (GGDEF &amp; EAL domains) with PAS/PAC sensor(S)</fullName>
    </submittedName>
</protein>
<dbReference type="Pfam" id="PF00563">
    <property type="entry name" value="EAL"/>
    <property type="match status" value="1"/>
</dbReference>
<feature type="transmembrane region" description="Helical" evidence="2">
    <location>
        <begin position="6"/>
        <end position="30"/>
    </location>
</feature>
<evidence type="ECO:0000259" key="4">
    <source>
        <dbReference type="PROSITE" id="PS50887"/>
    </source>
</evidence>
<dbReference type="SUPFAM" id="SSF141868">
    <property type="entry name" value="EAL domain-like"/>
    <property type="match status" value="1"/>
</dbReference>
<dbReference type="InterPro" id="IPR043128">
    <property type="entry name" value="Rev_trsase/Diguanyl_cyclase"/>
</dbReference>
<accession>A0A6J4NZQ6</accession>
<dbReference type="NCBIfam" id="TIGR00254">
    <property type="entry name" value="GGDEF"/>
    <property type="match status" value="1"/>
</dbReference>
<dbReference type="SMART" id="SM00267">
    <property type="entry name" value="GGDEF"/>
    <property type="match status" value="1"/>
</dbReference>
<dbReference type="GO" id="GO:0071111">
    <property type="term" value="F:cyclic-guanylate-specific phosphodiesterase activity"/>
    <property type="evidence" value="ECO:0007669"/>
    <property type="project" value="InterPro"/>
</dbReference>
<keyword evidence="2" id="KW-1133">Transmembrane helix</keyword>
<dbReference type="SMART" id="SM00052">
    <property type="entry name" value="EAL"/>
    <property type="match status" value="1"/>
</dbReference>
<dbReference type="PROSITE" id="PS50887">
    <property type="entry name" value="GGDEF"/>
    <property type="match status" value="1"/>
</dbReference>
<keyword evidence="2" id="KW-0812">Transmembrane</keyword>
<dbReference type="CDD" id="cd01948">
    <property type="entry name" value="EAL"/>
    <property type="match status" value="1"/>
</dbReference>
<sequence>MEKKERNINIFLIVLLPLALSAFIAAVYNFPIEKIDLTLAILSVVTVFFSSYLKIQLPRTKIHLTVAESLIFFSLFWYGGEVAVLMAGLETFYNSLKLRREGVNVKNKTVAINVAIGVVTTFVSAWAMKAFFAAPEIVHWDNKIFVGVLMTMALAQFVVNSALVALAVSIKTEKTLWQVWNDYCLNALVIYIGGAFMAGLGVKAAEKFDGFLVFVAVAIFAVVYLTYRRYVNDVKETAAKAEQAERERAEQAERHIEELQHHIAEQDRIEQALRESKEKFRHAAFHDALTDLPNRNLFMETLKLALEKSQHDQNYQFAVLFLDINRFKTINDSLGHSMGDRLILHVAKRLATSVGEKDLVARFSGDEFAFILNDIAGIEDAKQFAELIKHKISAPFTLSGRQVFTSFSIGIALGGAQYELAEDILRDADIAMYHAKDAEKDCVIFDKNMHARAVSLLQLETDLRSAIERDELEMFYQPIVDLDSMQLFGFESLIRWNHPTRGLVPPNEFIPVSEDTGLILPMTLWILRTSCRQMVEWQRKSPRNKNLVVSVNLSGKHFAQKDLVEQIKKILIETQMNPSCLKLELTESAVMENAESVITMTKQIRELGVQLSIDDFGTGYSSLSYLHRFPINTLKVDRSFVNSMEDGSENGEIVRTVIALAKALRLNVVAEGIETLHQLHQLRILGCEYGQGYLFSRPVPVEEAERLIDDAARFENIIPRQILPPPRAEVPRLMLAK</sequence>
<keyword evidence="2" id="KW-0472">Membrane</keyword>
<dbReference type="InterPro" id="IPR050706">
    <property type="entry name" value="Cyclic-di-GMP_PDE-like"/>
</dbReference>
<feature type="domain" description="GGDEF" evidence="4">
    <location>
        <begin position="315"/>
        <end position="448"/>
    </location>
</feature>
<dbReference type="FunFam" id="3.20.20.450:FF:000001">
    <property type="entry name" value="Cyclic di-GMP phosphodiesterase yahA"/>
    <property type="match status" value="1"/>
</dbReference>
<feature type="transmembrane region" description="Helical" evidence="2">
    <location>
        <begin position="69"/>
        <end position="89"/>
    </location>
</feature>
<dbReference type="PANTHER" id="PTHR33121:SF70">
    <property type="entry name" value="SIGNALING PROTEIN YKOW"/>
    <property type="match status" value="1"/>
</dbReference>
<evidence type="ECO:0000256" key="2">
    <source>
        <dbReference type="SAM" id="Phobius"/>
    </source>
</evidence>
<keyword evidence="1" id="KW-0175">Coiled coil</keyword>
<dbReference type="Gene3D" id="3.20.20.450">
    <property type="entry name" value="EAL domain"/>
    <property type="match status" value="1"/>
</dbReference>
<feature type="coiled-coil region" evidence="1">
    <location>
        <begin position="227"/>
        <end position="279"/>
    </location>
</feature>
<dbReference type="PANTHER" id="PTHR33121">
    <property type="entry name" value="CYCLIC DI-GMP PHOSPHODIESTERASE PDEF"/>
    <property type="match status" value="1"/>
</dbReference>
<name>A0A6J4NZQ6_9BACT</name>
<feature type="transmembrane region" description="Helical" evidence="2">
    <location>
        <begin position="110"/>
        <end position="132"/>
    </location>
</feature>
<dbReference type="AlphaFoldDB" id="A0A6J4NZQ6"/>
<evidence type="ECO:0000256" key="1">
    <source>
        <dbReference type="SAM" id="Coils"/>
    </source>
</evidence>
<feature type="transmembrane region" description="Helical" evidence="2">
    <location>
        <begin position="208"/>
        <end position="227"/>
    </location>
</feature>
<evidence type="ECO:0000313" key="5">
    <source>
        <dbReference type="EMBL" id="CAA9396435.1"/>
    </source>
</evidence>
<reference evidence="5" key="1">
    <citation type="submission" date="2020-02" db="EMBL/GenBank/DDBJ databases">
        <authorList>
            <person name="Meier V. D."/>
        </authorList>
    </citation>
    <scope>NUCLEOTIDE SEQUENCE</scope>
    <source>
        <strain evidence="5">AVDCRST_MAG74</strain>
    </source>
</reference>
<feature type="transmembrane region" description="Helical" evidence="2">
    <location>
        <begin position="180"/>
        <end position="202"/>
    </location>
</feature>
<dbReference type="CDD" id="cd01949">
    <property type="entry name" value="GGDEF"/>
    <property type="match status" value="1"/>
</dbReference>
<feature type="transmembrane region" description="Helical" evidence="2">
    <location>
        <begin position="144"/>
        <end position="168"/>
    </location>
</feature>
<proteinExistence type="predicted"/>
<dbReference type="EMBL" id="CADCUR010000106">
    <property type="protein sequence ID" value="CAA9396435.1"/>
    <property type="molecule type" value="Genomic_DNA"/>
</dbReference>
<dbReference type="InterPro" id="IPR000160">
    <property type="entry name" value="GGDEF_dom"/>
</dbReference>
<feature type="domain" description="EAL" evidence="3">
    <location>
        <begin position="456"/>
        <end position="712"/>
    </location>
</feature>
<feature type="transmembrane region" description="Helical" evidence="2">
    <location>
        <begin position="37"/>
        <end position="57"/>
    </location>
</feature>
<gene>
    <name evidence="5" type="ORF">AVDCRST_MAG74-1413</name>
</gene>
<dbReference type="InterPro" id="IPR035919">
    <property type="entry name" value="EAL_sf"/>
</dbReference>